<evidence type="ECO:0000313" key="2">
    <source>
        <dbReference type="Proteomes" id="UP000799118"/>
    </source>
</evidence>
<dbReference type="Proteomes" id="UP000799118">
    <property type="component" value="Unassembled WGS sequence"/>
</dbReference>
<dbReference type="AlphaFoldDB" id="A0A6A4GJG4"/>
<organism evidence="1 2">
    <name type="scientific">Gymnopus androsaceus JB14</name>
    <dbReference type="NCBI Taxonomy" id="1447944"/>
    <lineage>
        <taxon>Eukaryota</taxon>
        <taxon>Fungi</taxon>
        <taxon>Dikarya</taxon>
        <taxon>Basidiomycota</taxon>
        <taxon>Agaricomycotina</taxon>
        <taxon>Agaricomycetes</taxon>
        <taxon>Agaricomycetidae</taxon>
        <taxon>Agaricales</taxon>
        <taxon>Marasmiineae</taxon>
        <taxon>Omphalotaceae</taxon>
        <taxon>Gymnopus</taxon>
    </lineage>
</organism>
<keyword evidence="2" id="KW-1185">Reference proteome</keyword>
<proteinExistence type="predicted"/>
<accession>A0A6A4GJG4</accession>
<evidence type="ECO:0000313" key="1">
    <source>
        <dbReference type="EMBL" id="KAE9385454.1"/>
    </source>
</evidence>
<gene>
    <name evidence="1" type="ORF">BT96DRAFT_949836</name>
</gene>
<protein>
    <submittedName>
        <fullName evidence="1">Uncharacterized protein</fullName>
    </submittedName>
</protein>
<sequence>MTISYGLQYGYTAILIWLLYGYPVQQEFGKQLYEPGAGDSKSGIVEEIVEEMVEGQNHEAATPCRAEQWNSMALLLNKEGREAMATSSEGQGHLQQLANYLNNGLVSFLENLVQINFVDGNNSINKYNFKREALFLLSDNCQVSLIFWWLSLFTVLGNIQHSEQVQNTDYPTLDLDMQSAL</sequence>
<dbReference type="EMBL" id="ML769984">
    <property type="protein sequence ID" value="KAE9385454.1"/>
    <property type="molecule type" value="Genomic_DNA"/>
</dbReference>
<name>A0A6A4GJG4_9AGAR</name>
<reference evidence="1" key="1">
    <citation type="journal article" date="2019" name="Environ. Microbiol.">
        <title>Fungal ecological strategies reflected in gene transcription - a case study of two litter decomposers.</title>
        <authorList>
            <person name="Barbi F."/>
            <person name="Kohler A."/>
            <person name="Barry K."/>
            <person name="Baskaran P."/>
            <person name="Daum C."/>
            <person name="Fauchery L."/>
            <person name="Ihrmark K."/>
            <person name="Kuo A."/>
            <person name="LaButti K."/>
            <person name="Lipzen A."/>
            <person name="Morin E."/>
            <person name="Grigoriev I.V."/>
            <person name="Henrissat B."/>
            <person name="Lindahl B."/>
            <person name="Martin F."/>
        </authorList>
    </citation>
    <scope>NUCLEOTIDE SEQUENCE</scope>
    <source>
        <strain evidence="1">JB14</strain>
    </source>
</reference>